<dbReference type="EMBL" id="CP026114">
    <property type="protein sequence ID" value="AUT66817.1"/>
    <property type="molecule type" value="Genomic_DNA"/>
</dbReference>
<dbReference type="Proteomes" id="UP000243502">
    <property type="component" value="Chromosome 4"/>
</dbReference>
<dbReference type="NCBIfam" id="TIGR00254">
    <property type="entry name" value="GGDEF"/>
    <property type="match status" value="1"/>
</dbReference>
<evidence type="ECO:0000256" key="1">
    <source>
        <dbReference type="ARBA" id="ARBA00012528"/>
    </source>
</evidence>
<dbReference type="PROSITE" id="PS50887">
    <property type="entry name" value="GGDEF"/>
    <property type="match status" value="1"/>
</dbReference>
<dbReference type="GO" id="GO:0052621">
    <property type="term" value="F:diguanylate cyclase activity"/>
    <property type="evidence" value="ECO:0007669"/>
    <property type="project" value="UniProtKB-EC"/>
</dbReference>
<dbReference type="FunFam" id="3.30.70.270:FF:000001">
    <property type="entry name" value="Diguanylate cyclase domain protein"/>
    <property type="match status" value="1"/>
</dbReference>
<gene>
    <name evidence="5" type="ORF">C2L65_42565</name>
</gene>
<dbReference type="Gene3D" id="3.30.70.270">
    <property type="match status" value="1"/>
</dbReference>
<keyword evidence="3" id="KW-1133">Transmembrane helix</keyword>
<comment type="catalytic activity">
    <reaction evidence="2">
        <text>2 GTP = 3',3'-c-di-GMP + 2 diphosphate</text>
        <dbReference type="Rhea" id="RHEA:24898"/>
        <dbReference type="ChEBI" id="CHEBI:33019"/>
        <dbReference type="ChEBI" id="CHEBI:37565"/>
        <dbReference type="ChEBI" id="CHEBI:58805"/>
        <dbReference type="EC" id="2.7.7.65"/>
    </reaction>
</comment>
<dbReference type="SUPFAM" id="SSF55073">
    <property type="entry name" value="Nucleotide cyclase"/>
    <property type="match status" value="1"/>
</dbReference>
<dbReference type="Pfam" id="PF00990">
    <property type="entry name" value="GGDEF"/>
    <property type="match status" value="1"/>
</dbReference>
<protein>
    <recommendedName>
        <fullName evidence="1">diguanylate cyclase</fullName>
        <ecNumber evidence="1">2.7.7.65</ecNumber>
    </recommendedName>
</protein>
<dbReference type="PANTHER" id="PTHR45138:SF9">
    <property type="entry name" value="DIGUANYLATE CYCLASE DGCM-RELATED"/>
    <property type="match status" value="1"/>
</dbReference>
<organism evidence="5 6">
    <name type="scientific">Paraburkholderia terrae</name>
    <dbReference type="NCBI Taxonomy" id="311230"/>
    <lineage>
        <taxon>Bacteria</taxon>
        <taxon>Pseudomonadati</taxon>
        <taxon>Pseudomonadota</taxon>
        <taxon>Betaproteobacteria</taxon>
        <taxon>Burkholderiales</taxon>
        <taxon>Burkholderiaceae</taxon>
        <taxon>Paraburkholderia</taxon>
    </lineage>
</organism>
<feature type="transmembrane region" description="Helical" evidence="3">
    <location>
        <begin position="196"/>
        <end position="221"/>
    </location>
</feature>
<dbReference type="CDD" id="cd01949">
    <property type="entry name" value="GGDEF"/>
    <property type="match status" value="1"/>
</dbReference>
<dbReference type="KEGG" id="pter:C2L65_42565"/>
<keyword evidence="3" id="KW-0472">Membrane</keyword>
<dbReference type="AlphaFoldDB" id="A0A2I8F4L2"/>
<dbReference type="InterPro" id="IPR029787">
    <property type="entry name" value="Nucleotide_cyclase"/>
</dbReference>
<dbReference type="InterPro" id="IPR043128">
    <property type="entry name" value="Rev_trsase/Diguanyl_cyclase"/>
</dbReference>
<dbReference type="InterPro" id="IPR000160">
    <property type="entry name" value="GGDEF_dom"/>
</dbReference>
<evidence type="ECO:0000256" key="2">
    <source>
        <dbReference type="ARBA" id="ARBA00034247"/>
    </source>
</evidence>
<dbReference type="OrthoDB" id="9813903at2"/>
<feature type="transmembrane region" description="Helical" evidence="3">
    <location>
        <begin position="77"/>
        <end position="97"/>
    </location>
</feature>
<feature type="transmembrane region" description="Helical" evidence="3">
    <location>
        <begin position="134"/>
        <end position="158"/>
    </location>
</feature>
<dbReference type="InterPro" id="IPR050469">
    <property type="entry name" value="Diguanylate_Cyclase"/>
</dbReference>
<evidence type="ECO:0000313" key="5">
    <source>
        <dbReference type="EMBL" id="AUT66817.1"/>
    </source>
</evidence>
<dbReference type="SMART" id="SM00267">
    <property type="entry name" value="GGDEF"/>
    <property type="match status" value="1"/>
</dbReference>
<feature type="transmembrane region" description="Helical" evidence="3">
    <location>
        <begin position="109"/>
        <end position="128"/>
    </location>
</feature>
<reference evidence="5 6" key="1">
    <citation type="submission" date="2018-01" db="EMBL/GenBank/DDBJ databases">
        <title>Species boundaries and ecological features among Paraburkholderia terrae DSMZ17804T, P. hospita DSMZ17164T and P. caribensis DSMZ13236T.</title>
        <authorList>
            <person name="Pratama A.A."/>
        </authorList>
    </citation>
    <scope>NUCLEOTIDE SEQUENCE [LARGE SCALE GENOMIC DNA]</scope>
    <source>
        <strain evidence="5 6">DSM 17804</strain>
    </source>
</reference>
<evidence type="ECO:0000259" key="4">
    <source>
        <dbReference type="PROSITE" id="PS50887"/>
    </source>
</evidence>
<dbReference type="PANTHER" id="PTHR45138">
    <property type="entry name" value="REGULATORY COMPONENTS OF SENSORY TRANSDUCTION SYSTEM"/>
    <property type="match status" value="1"/>
</dbReference>
<evidence type="ECO:0000313" key="6">
    <source>
        <dbReference type="Proteomes" id="UP000243502"/>
    </source>
</evidence>
<dbReference type="EC" id="2.7.7.65" evidence="1"/>
<feature type="transmembrane region" description="Helical" evidence="3">
    <location>
        <begin position="50"/>
        <end position="71"/>
    </location>
</feature>
<feature type="transmembrane region" description="Helical" evidence="3">
    <location>
        <begin position="165"/>
        <end position="184"/>
    </location>
</feature>
<keyword evidence="3" id="KW-0812">Transmembrane</keyword>
<sequence>MKSISDVILSRLTDLIPGELEQTEFRWLTLPHQHPVMLTRRRATMIVNRVRLLAFLFAVLTPLWSGVDLIVFPFPLWLSLALLRLVACGTFASLLLYRPNGNLFDAYRAMVLLFAIPTVFYVASYVLLGRYQLTGMSAAISAGYAFLPFVLLSGLSIFPLTLLETLIFAGPILIAHAIAASLRWTTVNWPSFAGSFWLQVLITGVSALADMSQLAFMIVLVRKAVRDPLTGAFSRSSGEEVLALQFSLASRSSARLAVAFIDLDHFKNINDRYGHEAGDKVLVNMTCIVRHNLRHGDVLARWGGEEFLVIMPNTDLVQAEAVLARLSNIGFGLNPDHTPVTASVGIAELMADQASDWKFLVDMADRRMYRAKQCGRDQVCSRDEQGATDCCTDLRGLADILKEAEIEQC</sequence>
<name>A0A2I8F4L2_9BURK</name>
<proteinExistence type="predicted"/>
<feature type="domain" description="GGDEF" evidence="4">
    <location>
        <begin position="254"/>
        <end position="384"/>
    </location>
</feature>
<accession>A0A2I8F4L2</accession>
<evidence type="ECO:0000256" key="3">
    <source>
        <dbReference type="SAM" id="Phobius"/>
    </source>
</evidence>